<dbReference type="eggNOG" id="COG3319">
    <property type="taxonomic scope" value="Bacteria"/>
</dbReference>
<dbReference type="OrthoDB" id="8561148at2"/>
<reference evidence="2 3" key="1">
    <citation type="journal article" date="2013" name="Genome Announc.">
        <title>Complete genome sequence of Simiduia agarivorans SA1(T), a marine bacterium able to degrade a variety of polysaccharides.</title>
        <authorList>
            <person name="Lin S.Y."/>
            <person name="Shieh W.Y."/>
            <person name="Chen J.S."/>
            <person name="Tang S.L."/>
        </authorList>
    </citation>
    <scope>NUCLEOTIDE SEQUENCE [LARGE SCALE GENOMIC DNA]</scope>
    <source>
        <strain evidence="3">DSM 21679 / JCM 13881 / BCRC 17597 / SA1</strain>
    </source>
</reference>
<dbReference type="RefSeq" id="WP_016389162.1">
    <property type="nucleotide sequence ID" value="NC_018868.3"/>
</dbReference>
<evidence type="ECO:0000313" key="2">
    <source>
        <dbReference type="EMBL" id="AFU97585.2"/>
    </source>
</evidence>
<sequence length="228" mass="24834">MKYVLLPGMDGTGSLFERALNKMRHLDVQVLPLPERVFSTYSALAQAIRPELPDTPYILIAESFSGRVAAEIAGSGSENLKGIIFVNSFLDPPSKALLNLTTLLPLNSAWLWTIAKPLISYLCLHGKGGEIYQRLKSVVAGVPVSVLNSRLRMMADMSPPSVNLALEVKVLIGKQDRLISLAKSERISASYDVSEIQVLDGPHMLLQTSDEACEVLVEMLGHGFGAME</sequence>
<gene>
    <name evidence="2" type="ordered locus">M5M_01810</name>
</gene>
<dbReference type="Gene3D" id="3.40.50.1820">
    <property type="entry name" value="alpha/beta hydrolase"/>
    <property type="match status" value="1"/>
</dbReference>
<dbReference type="Proteomes" id="UP000000466">
    <property type="component" value="Chromosome"/>
</dbReference>
<keyword evidence="3" id="KW-1185">Reference proteome</keyword>
<organism evidence="2 3">
    <name type="scientific">Simiduia agarivorans (strain DSM 21679 / JCM 13881 / BCRC 17597 / SA1)</name>
    <dbReference type="NCBI Taxonomy" id="1117647"/>
    <lineage>
        <taxon>Bacteria</taxon>
        <taxon>Pseudomonadati</taxon>
        <taxon>Pseudomonadota</taxon>
        <taxon>Gammaproteobacteria</taxon>
        <taxon>Cellvibrionales</taxon>
        <taxon>Cellvibrionaceae</taxon>
        <taxon>Simiduia</taxon>
    </lineage>
</organism>
<dbReference type="STRING" id="1117647.M5M_01810"/>
<dbReference type="AlphaFoldDB" id="K4KHA9"/>
<name>K4KHA9_SIMAS</name>
<protein>
    <recommendedName>
        <fullName evidence="1">Serine aminopeptidase S33 domain-containing protein</fullName>
    </recommendedName>
</protein>
<evidence type="ECO:0000259" key="1">
    <source>
        <dbReference type="Pfam" id="PF12146"/>
    </source>
</evidence>
<dbReference type="HOGENOM" id="CLU_100967_0_0_6"/>
<dbReference type="SUPFAM" id="SSF53474">
    <property type="entry name" value="alpha/beta-Hydrolases"/>
    <property type="match status" value="1"/>
</dbReference>
<dbReference type="KEGG" id="saga:M5M_01810"/>
<evidence type="ECO:0000313" key="3">
    <source>
        <dbReference type="Proteomes" id="UP000000466"/>
    </source>
</evidence>
<dbReference type="Pfam" id="PF12146">
    <property type="entry name" value="Hydrolase_4"/>
    <property type="match status" value="1"/>
</dbReference>
<feature type="domain" description="Serine aminopeptidase S33" evidence="1">
    <location>
        <begin position="42"/>
        <end position="193"/>
    </location>
</feature>
<dbReference type="InterPro" id="IPR029058">
    <property type="entry name" value="AB_hydrolase_fold"/>
</dbReference>
<dbReference type="EMBL" id="CP003746">
    <property type="protein sequence ID" value="AFU97585.2"/>
    <property type="molecule type" value="Genomic_DNA"/>
</dbReference>
<proteinExistence type="predicted"/>
<accession>K4KHA9</accession>
<dbReference type="InterPro" id="IPR022742">
    <property type="entry name" value="Hydrolase_4"/>
</dbReference>